<dbReference type="AlphaFoldDB" id="Q82V21"/>
<organism evidence="4 5">
    <name type="scientific">Nitrosomonas europaea (strain ATCC 19718 / CIP 103999 / KCTC 2705 / NBRC 14298)</name>
    <dbReference type="NCBI Taxonomy" id="228410"/>
    <lineage>
        <taxon>Bacteria</taxon>
        <taxon>Pseudomonadati</taxon>
        <taxon>Pseudomonadota</taxon>
        <taxon>Betaproteobacteria</taxon>
        <taxon>Nitrosomonadales</taxon>
        <taxon>Nitrosomonadaceae</taxon>
        <taxon>Nitrosomonas</taxon>
    </lineage>
</organism>
<evidence type="ECO:0000313" key="4">
    <source>
        <dbReference type="EMBL" id="CAD85200.1"/>
    </source>
</evidence>
<dbReference type="GO" id="GO:0047372">
    <property type="term" value="F:monoacylglycerol lipase activity"/>
    <property type="evidence" value="ECO:0007669"/>
    <property type="project" value="TreeGrafter"/>
</dbReference>
<dbReference type="InterPro" id="IPR000073">
    <property type="entry name" value="AB_hydrolase_1"/>
</dbReference>
<dbReference type="ESTHER" id="niteu-NE1289">
    <property type="family name" value="abh_upf0017"/>
</dbReference>
<protein>
    <submittedName>
        <fullName evidence="4">Esterase/lipase/thioesterase family active site</fullName>
    </submittedName>
</protein>
<dbReference type="PIRSF" id="PIRSF005211">
    <property type="entry name" value="Ab_hydro_YheT"/>
    <property type="match status" value="1"/>
</dbReference>
<dbReference type="PANTHER" id="PTHR10794:SF94">
    <property type="entry name" value="ESTERASE YHET-RELATED"/>
    <property type="match status" value="1"/>
</dbReference>
<accession>Q82V21</accession>
<evidence type="ECO:0000256" key="1">
    <source>
        <dbReference type="ARBA" id="ARBA00010884"/>
    </source>
</evidence>
<name>Q82V21_NITEU</name>
<dbReference type="eggNOG" id="COG0429">
    <property type="taxonomic scope" value="Bacteria"/>
</dbReference>
<feature type="active site" description="Charge relay system" evidence="2">
    <location>
        <position position="279"/>
    </location>
</feature>
<evidence type="ECO:0000259" key="3">
    <source>
        <dbReference type="Pfam" id="PF00561"/>
    </source>
</evidence>
<dbReference type="InterPro" id="IPR029058">
    <property type="entry name" value="AB_hydrolase_fold"/>
</dbReference>
<proteinExistence type="inferred from homology"/>
<dbReference type="RefSeq" id="WP_011111867.1">
    <property type="nucleotide sequence ID" value="NC_004757.1"/>
</dbReference>
<dbReference type="PANTHER" id="PTHR10794">
    <property type="entry name" value="ABHYDROLASE DOMAIN-CONTAINING PROTEIN"/>
    <property type="match status" value="1"/>
</dbReference>
<evidence type="ECO:0000256" key="2">
    <source>
        <dbReference type="PIRSR" id="PIRSR005211-1"/>
    </source>
</evidence>
<keyword evidence="5" id="KW-1185">Reference proteome</keyword>
<dbReference type="Gene3D" id="3.40.50.1820">
    <property type="entry name" value="alpha/beta hydrolase"/>
    <property type="match status" value="1"/>
</dbReference>
<dbReference type="KEGG" id="neu:NE1289"/>
<dbReference type="GeneID" id="87104464"/>
<dbReference type="Proteomes" id="UP000001416">
    <property type="component" value="Chromosome"/>
</dbReference>
<feature type="domain" description="AB hydrolase-1" evidence="3">
    <location>
        <begin position="68"/>
        <end position="313"/>
    </location>
</feature>
<dbReference type="EMBL" id="AL954747">
    <property type="protein sequence ID" value="CAD85200.1"/>
    <property type="molecule type" value="Genomic_DNA"/>
</dbReference>
<dbReference type="InterPro" id="IPR050960">
    <property type="entry name" value="AB_hydrolase_4_sf"/>
</dbReference>
<dbReference type="Pfam" id="PF00561">
    <property type="entry name" value="Abhydrolase_1"/>
    <property type="match status" value="1"/>
</dbReference>
<dbReference type="SUPFAM" id="SSF53474">
    <property type="entry name" value="alpha/beta-Hydrolases"/>
    <property type="match status" value="1"/>
</dbReference>
<gene>
    <name evidence="4" type="ordered locus">NE1289</name>
</gene>
<feature type="active site" description="Charge relay system" evidence="2">
    <location>
        <position position="307"/>
    </location>
</feature>
<dbReference type="HOGENOM" id="CLU_032487_0_0_4"/>
<dbReference type="InterPro" id="IPR012020">
    <property type="entry name" value="ABHD4"/>
</dbReference>
<evidence type="ECO:0000313" key="5">
    <source>
        <dbReference type="Proteomes" id="UP000001416"/>
    </source>
</evidence>
<dbReference type="GO" id="GO:0034338">
    <property type="term" value="F:short-chain carboxylesterase activity"/>
    <property type="evidence" value="ECO:0007669"/>
    <property type="project" value="TreeGrafter"/>
</dbReference>
<reference evidence="4 5" key="1">
    <citation type="journal article" date="2003" name="J. Bacteriol.">
        <title>Complete genome sequence of the ammonia-oxidizing bacterium and obligate chemolithoautotroph Nitrosomonas europaea.</title>
        <authorList>
            <person name="Chain P."/>
            <person name="Lamerdin J."/>
            <person name="Larimer F."/>
            <person name="Regala W."/>
            <person name="Land M."/>
            <person name="Hauser L."/>
            <person name="Hooper A."/>
            <person name="Klotz M."/>
            <person name="Norton J."/>
            <person name="Sayavedra-Soto L."/>
            <person name="Arciero D."/>
            <person name="Hommes N."/>
            <person name="Whittaker M."/>
            <person name="Arp D."/>
        </authorList>
    </citation>
    <scope>NUCLEOTIDE SEQUENCE [LARGE SCALE GENOMIC DNA]</scope>
    <source>
        <strain evidence="5">ATCC 19718 / CIP 103999 / KCTC 2705 / NBRC 14298</strain>
    </source>
</reference>
<dbReference type="STRING" id="228410.NE1289"/>
<comment type="similarity">
    <text evidence="1">Belongs to the AB hydrolase superfamily. AB hydrolase 4 family.</text>
</comment>
<sequence>MTDPFFLSDSGLLESYRAPKWLPGGNAQTIFPYFINLSPIISYRRERWEMDDGDFIDIDWLDGESDKPLVIMLHGLEGSSQSHYALSLMNLLQMLRWRGAVVHFRGCSGYSNRLPRAYHAGDSMEIDRMLRHIAHRNDSHEWNTPCYVVGVSLGGNALLKWLGEQGAQAARQIAGVVAVSVPLDLAAAGKVLDSGFNRVYTHHFLTTLKRKALEKNRQFPGLLNARAVAACRSLYEFDNLVTAPLHGFRDTDDYWRQSSSKPWLGSVQVPTLLINARNDPFLPESVLPQKSEVSSFVSLEFPQQGGHVGFIQGTFPGKLDWLPQRIIEFFSSLCGLDAIPG</sequence>
<dbReference type="PhylomeDB" id="Q82V21"/>
<feature type="active site" description="Charge relay system" evidence="2">
    <location>
        <position position="152"/>
    </location>
</feature>
<dbReference type="DNASU" id="1082233"/>
<dbReference type="OrthoDB" id="332676at2"/>